<sequence>MADNSEVHSDLASVDTGVDMNGDGKSQLRNITAQATLKYSVKDYNAAAELYSQATELQAEINSELSSENADLLYAYGRCLYHVAVKNSDVLGSKVGGERREEGHKTPGSKKQKRQEAIDEADGQQKRIAEEVVTKVVEKKDASIQPGEEAERSKPYFQFTGDENFDIADEEEEEVAEADADDAEDADEEDDFVNAYEVLDLARVLLLKKLEEIENSSGKGNEKGELQRVQQLKERLADTYDLQAEISLEGERFPNAVVDLKSALELKKGLFPQESSLVAEAHFKLSLALEFSSVTQQKNENGEVESNTDAHVDESMREEAAQEMEEAIASCRLRIEKEEAMLFDPPEAGEDFGNPKVTKGDISDVKEMIEEMEQRLVELRQPPVSINDPTGMGTIDGSNPLSGILGSILGESPAAQKARLEEASKGAKDLTNLIKRKKPAESEASKASESRSIQSNGKRKVDFRDELEEVSIGKKAKISGDAED</sequence>
<evidence type="ECO:0000256" key="2">
    <source>
        <dbReference type="ARBA" id="ARBA00022803"/>
    </source>
</evidence>
<reference evidence="5 6" key="1">
    <citation type="journal article" date="2020" name="Genomics">
        <title>Complete, high-quality genomes from long-read metagenomic sequencing of two wolf lichen thalli reveals enigmatic genome architecture.</title>
        <authorList>
            <person name="McKenzie S.K."/>
            <person name="Walston R.F."/>
            <person name="Allen J.L."/>
        </authorList>
    </citation>
    <scope>NUCLEOTIDE SEQUENCE [LARGE SCALE GENOMIC DNA]</scope>
    <source>
        <strain evidence="5">WasteWater2</strain>
    </source>
</reference>
<organism evidence="5 6">
    <name type="scientific">Letharia columbiana</name>
    <dbReference type="NCBI Taxonomy" id="112416"/>
    <lineage>
        <taxon>Eukaryota</taxon>
        <taxon>Fungi</taxon>
        <taxon>Dikarya</taxon>
        <taxon>Ascomycota</taxon>
        <taxon>Pezizomycotina</taxon>
        <taxon>Lecanoromycetes</taxon>
        <taxon>OSLEUM clade</taxon>
        <taxon>Lecanoromycetidae</taxon>
        <taxon>Lecanorales</taxon>
        <taxon>Lecanorineae</taxon>
        <taxon>Parmeliaceae</taxon>
        <taxon>Letharia</taxon>
    </lineage>
</organism>
<dbReference type="InterPro" id="IPR011990">
    <property type="entry name" value="TPR-like_helical_dom_sf"/>
</dbReference>
<feature type="compositionally biased region" description="Basic and acidic residues" evidence="3">
    <location>
        <begin position="439"/>
        <end position="449"/>
    </location>
</feature>
<dbReference type="GeneID" id="59294861"/>
<dbReference type="GO" id="GO:0005654">
    <property type="term" value="C:nucleoplasm"/>
    <property type="evidence" value="ECO:0007669"/>
    <property type="project" value="TreeGrafter"/>
</dbReference>
<evidence type="ECO:0000256" key="1">
    <source>
        <dbReference type="ARBA" id="ARBA00022737"/>
    </source>
</evidence>
<feature type="region of interest" description="Disordered" evidence="3">
    <location>
        <begin position="377"/>
        <end position="399"/>
    </location>
</feature>
<name>A0A8H6CHB7_9LECA</name>
<dbReference type="OrthoDB" id="5587616at2759"/>
<feature type="region of interest" description="Disordered" evidence="3">
    <location>
        <begin position="420"/>
        <end position="466"/>
    </location>
</feature>
<comment type="caution">
    <text evidence="5">The sequence shown here is derived from an EMBL/GenBank/DDBJ whole genome shotgun (WGS) entry which is preliminary data.</text>
</comment>
<proteinExistence type="predicted"/>
<dbReference type="GO" id="GO:0042393">
    <property type="term" value="F:histone binding"/>
    <property type="evidence" value="ECO:0007669"/>
    <property type="project" value="TreeGrafter"/>
</dbReference>
<keyword evidence="2" id="KW-0802">TPR repeat</keyword>
<evidence type="ECO:0000256" key="3">
    <source>
        <dbReference type="SAM" id="MobiDB-lite"/>
    </source>
</evidence>
<gene>
    <name evidence="5" type="ORF">HO173_013233</name>
</gene>
<feature type="domain" description="Tetratricopeptide SHNi-TPR" evidence="4">
    <location>
        <begin position="237"/>
        <end position="274"/>
    </location>
</feature>
<evidence type="ECO:0000259" key="4">
    <source>
        <dbReference type="Pfam" id="PF10516"/>
    </source>
</evidence>
<feature type="compositionally biased region" description="Basic and acidic residues" evidence="3">
    <location>
        <begin position="96"/>
        <end position="105"/>
    </location>
</feature>
<dbReference type="PANTHER" id="PTHR15081">
    <property type="entry name" value="NUCLEAR AUTOANTIGENIC SPERM PROTEIN NASP -RELATED"/>
    <property type="match status" value="1"/>
</dbReference>
<dbReference type="RefSeq" id="XP_037158060.1">
    <property type="nucleotide sequence ID" value="XM_037315057.1"/>
</dbReference>
<dbReference type="AlphaFoldDB" id="A0A8H6CHB7"/>
<dbReference type="GO" id="GO:0034080">
    <property type="term" value="P:CENP-A containing chromatin assembly"/>
    <property type="evidence" value="ECO:0007669"/>
    <property type="project" value="TreeGrafter"/>
</dbReference>
<keyword evidence="6" id="KW-1185">Reference proteome</keyword>
<feature type="region of interest" description="Disordered" evidence="3">
    <location>
        <begin position="94"/>
        <end position="125"/>
    </location>
</feature>
<dbReference type="EMBL" id="JACCJC010000134">
    <property type="protein sequence ID" value="KAF6223186.1"/>
    <property type="molecule type" value="Genomic_DNA"/>
</dbReference>
<feature type="region of interest" description="Disordered" evidence="3">
    <location>
        <begin position="1"/>
        <end position="23"/>
    </location>
</feature>
<dbReference type="Proteomes" id="UP000578531">
    <property type="component" value="Unassembled WGS sequence"/>
</dbReference>
<dbReference type="Gene3D" id="1.25.40.10">
    <property type="entry name" value="Tetratricopeptide repeat domain"/>
    <property type="match status" value="1"/>
</dbReference>
<keyword evidence="1" id="KW-0677">Repeat</keyword>
<dbReference type="InterPro" id="IPR051730">
    <property type="entry name" value="NASP-like"/>
</dbReference>
<evidence type="ECO:0000313" key="5">
    <source>
        <dbReference type="EMBL" id="KAF6223186.1"/>
    </source>
</evidence>
<dbReference type="GO" id="GO:0006335">
    <property type="term" value="P:DNA replication-dependent chromatin assembly"/>
    <property type="evidence" value="ECO:0007669"/>
    <property type="project" value="TreeGrafter"/>
</dbReference>
<accession>A0A8H6CHB7</accession>
<feature type="region of interest" description="Disordered" evidence="3">
    <location>
        <begin position="138"/>
        <end position="159"/>
    </location>
</feature>
<dbReference type="InterPro" id="IPR019544">
    <property type="entry name" value="Tetratricopeptide_SHNi-TPR_dom"/>
</dbReference>
<dbReference type="PANTHER" id="PTHR15081:SF1">
    <property type="entry name" value="NUCLEAR AUTOANTIGENIC SPERM PROTEIN"/>
    <property type="match status" value="1"/>
</dbReference>
<dbReference type="Pfam" id="PF10516">
    <property type="entry name" value="SHNi-TPR"/>
    <property type="match status" value="1"/>
</dbReference>
<protein>
    <recommendedName>
        <fullName evidence="4">Tetratricopeptide SHNi-TPR domain-containing protein</fullName>
    </recommendedName>
</protein>
<evidence type="ECO:0000313" key="6">
    <source>
        <dbReference type="Proteomes" id="UP000578531"/>
    </source>
</evidence>